<dbReference type="Proteomes" id="UP000214646">
    <property type="component" value="Unassembled WGS sequence"/>
</dbReference>
<protein>
    <submittedName>
        <fullName evidence="1">Uncharacterized protein</fullName>
    </submittedName>
</protein>
<evidence type="ECO:0000313" key="1">
    <source>
        <dbReference type="EMBL" id="OWK40398.1"/>
    </source>
</evidence>
<evidence type="ECO:0000313" key="2">
    <source>
        <dbReference type="Proteomes" id="UP000214646"/>
    </source>
</evidence>
<name>A0A225DP85_9BACT</name>
<proteinExistence type="predicted"/>
<gene>
    <name evidence="1" type="ORF">FRUB_05317</name>
</gene>
<sequence length="56" mass="6531">MATWNGEPGWDADPDLKSARLVIAPQGMMLTELLRERFEEWQMVYEDATAVVFCRR</sequence>
<reference evidence="2" key="1">
    <citation type="submission" date="2017-06" db="EMBL/GenBank/DDBJ databases">
        <title>Genome analysis of Fimbriiglobus ruber SP5, the first member of the order Planctomycetales with confirmed chitinolytic capability.</title>
        <authorList>
            <person name="Ravin N.V."/>
            <person name="Rakitin A.L."/>
            <person name="Ivanova A.A."/>
            <person name="Beletsky A.V."/>
            <person name="Kulichevskaya I.S."/>
            <person name="Mardanov A.V."/>
            <person name="Dedysh S.N."/>
        </authorList>
    </citation>
    <scope>NUCLEOTIDE SEQUENCE [LARGE SCALE GENOMIC DNA]</scope>
    <source>
        <strain evidence="2">SP5</strain>
    </source>
</reference>
<dbReference type="EMBL" id="NIDE01000008">
    <property type="protein sequence ID" value="OWK40398.1"/>
    <property type="molecule type" value="Genomic_DNA"/>
</dbReference>
<comment type="caution">
    <text evidence="1">The sequence shown here is derived from an EMBL/GenBank/DDBJ whole genome shotgun (WGS) entry which is preliminary data.</text>
</comment>
<organism evidence="1 2">
    <name type="scientific">Fimbriiglobus ruber</name>
    <dbReference type="NCBI Taxonomy" id="1908690"/>
    <lineage>
        <taxon>Bacteria</taxon>
        <taxon>Pseudomonadati</taxon>
        <taxon>Planctomycetota</taxon>
        <taxon>Planctomycetia</taxon>
        <taxon>Gemmatales</taxon>
        <taxon>Gemmataceae</taxon>
        <taxon>Fimbriiglobus</taxon>
    </lineage>
</organism>
<dbReference type="AlphaFoldDB" id="A0A225DP85"/>
<keyword evidence="2" id="KW-1185">Reference proteome</keyword>
<accession>A0A225DP85</accession>